<proteinExistence type="predicted"/>
<reference evidence="3 4" key="1">
    <citation type="journal article" date="2018" name="IMA Fungus">
        <title>IMA Genome-F 9: Draft genome sequence of Annulohypoxylon stygium, Aspergillus mulundensis, Berkeleyomyces basicola (syn. Thielaviopsis basicola), Ceratocystis smalleyi, two Cercospora beticola strains, Coleophoma cylindrospora, Fusarium fracticaudum, Phialophora cf. hyalina, and Morchella septimelata.</title>
        <authorList>
            <person name="Wingfield B.D."/>
            <person name="Bills G.F."/>
            <person name="Dong Y."/>
            <person name="Huang W."/>
            <person name="Nel W.J."/>
            <person name="Swalarsk-Parry B.S."/>
            <person name="Vaghefi N."/>
            <person name="Wilken P.M."/>
            <person name="An Z."/>
            <person name="de Beer Z.W."/>
            <person name="De Vos L."/>
            <person name="Chen L."/>
            <person name="Duong T.A."/>
            <person name="Gao Y."/>
            <person name="Hammerbacher A."/>
            <person name="Kikkert J.R."/>
            <person name="Li Y."/>
            <person name="Li H."/>
            <person name="Li K."/>
            <person name="Li Q."/>
            <person name="Liu X."/>
            <person name="Ma X."/>
            <person name="Naidoo K."/>
            <person name="Pethybridge S.J."/>
            <person name="Sun J."/>
            <person name="Steenkamp E.T."/>
            <person name="van der Nest M.A."/>
            <person name="van Wyk S."/>
            <person name="Wingfield M.J."/>
            <person name="Xiong C."/>
            <person name="Yue Q."/>
            <person name="Zhang X."/>
        </authorList>
    </citation>
    <scope>NUCLEOTIDE SEQUENCE [LARGE SCALE GENOMIC DNA]</scope>
    <source>
        <strain evidence="3 4">BP 5553</strain>
    </source>
</reference>
<feature type="domain" description="Formyl transferase C-terminal" evidence="2">
    <location>
        <begin position="170"/>
        <end position="209"/>
    </location>
</feature>
<evidence type="ECO:0000313" key="3">
    <source>
        <dbReference type="EMBL" id="RDL37939.1"/>
    </source>
</evidence>
<protein>
    <recommendedName>
        <fullName evidence="5">Methionyl-tRNA formyltransferase</fullName>
    </recommendedName>
</protein>
<dbReference type="GO" id="GO:0005739">
    <property type="term" value="C:mitochondrion"/>
    <property type="evidence" value="ECO:0007669"/>
    <property type="project" value="TreeGrafter"/>
</dbReference>
<dbReference type="PANTHER" id="PTHR11138:SF5">
    <property type="entry name" value="METHIONYL-TRNA FORMYLTRANSFERASE, MITOCHONDRIAL"/>
    <property type="match status" value="1"/>
</dbReference>
<feature type="domain" description="Formyl transferase N-terminal" evidence="1">
    <location>
        <begin position="35"/>
        <end position="114"/>
    </location>
</feature>
<dbReference type="PANTHER" id="PTHR11138">
    <property type="entry name" value="METHIONYL-TRNA FORMYLTRANSFERASE"/>
    <property type="match status" value="1"/>
</dbReference>
<gene>
    <name evidence="3" type="ORF">BP5553_05372</name>
</gene>
<name>A0A370TQZ0_9HELO</name>
<evidence type="ECO:0000259" key="1">
    <source>
        <dbReference type="Pfam" id="PF00551"/>
    </source>
</evidence>
<dbReference type="GeneID" id="43598221"/>
<dbReference type="InterPro" id="IPR005793">
    <property type="entry name" value="Formyl_trans_C"/>
</dbReference>
<dbReference type="STRING" id="2656787.A0A370TQZ0"/>
<dbReference type="Pfam" id="PF00551">
    <property type="entry name" value="Formyl_trans_N"/>
    <property type="match status" value="1"/>
</dbReference>
<evidence type="ECO:0000259" key="2">
    <source>
        <dbReference type="Pfam" id="PF02911"/>
    </source>
</evidence>
<evidence type="ECO:0008006" key="5">
    <source>
        <dbReference type="Google" id="ProtNLM"/>
    </source>
</evidence>
<evidence type="ECO:0000313" key="4">
    <source>
        <dbReference type="Proteomes" id="UP000254866"/>
    </source>
</evidence>
<sequence>MLTLLVPIKGVAQSLGLPVHEADTFRGWNLPRPQNEAINLIIAVSFGLFIPPRILKAAEYGGLNVHPSLLPNFRGPAPLHHMIMAGEKTTGFTVQTLDHKSFDHGVILAQTPPPGLPIPLADKCTYDDLLQFVKPRASDMLIQTLRDRAFVPPLVETGGYKFEDLKHAPKITPEDRHVRWDEWDAATIYRRHRALQRLWNRVWVDGKTEKRIIFEDLESVPVTENYFPPGITDIADELKLSYRNQERDEQLPLEYVVFSTADGEKKPLFYAPDGDAIIVLSDSHQALRVKNITVEGQKMKPARRVMQAIGRSGAWQLALDPKGGNQVPSVQLVENVQQN</sequence>
<dbReference type="InterPro" id="IPR002376">
    <property type="entry name" value="Formyl_transf_N"/>
</dbReference>
<dbReference type="GO" id="GO:0004479">
    <property type="term" value="F:methionyl-tRNA formyltransferase activity"/>
    <property type="evidence" value="ECO:0007669"/>
    <property type="project" value="TreeGrafter"/>
</dbReference>
<dbReference type="SUPFAM" id="SSF53328">
    <property type="entry name" value="Formyltransferase"/>
    <property type="match status" value="1"/>
</dbReference>
<keyword evidence="4" id="KW-1185">Reference proteome</keyword>
<organism evidence="3 4">
    <name type="scientific">Venustampulla echinocandica</name>
    <dbReference type="NCBI Taxonomy" id="2656787"/>
    <lineage>
        <taxon>Eukaryota</taxon>
        <taxon>Fungi</taxon>
        <taxon>Dikarya</taxon>
        <taxon>Ascomycota</taxon>
        <taxon>Pezizomycotina</taxon>
        <taxon>Leotiomycetes</taxon>
        <taxon>Helotiales</taxon>
        <taxon>Pleuroascaceae</taxon>
        <taxon>Venustampulla</taxon>
    </lineage>
</organism>
<comment type="caution">
    <text evidence="3">The sequence shown here is derived from an EMBL/GenBank/DDBJ whole genome shotgun (WGS) entry which is preliminary data.</text>
</comment>
<dbReference type="InterPro" id="IPR036477">
    <property type="entry name" value="Formyl_transf_N_sf"/>
</dbReference>
<dbReference type="OrthoDB" id="10268103at2759"/>
<dbReference type="EMBL" id="NPIC01000003">
    <property type="protein sequence ID" value="RDL37939.1"/>
    <property type="molecule type" value="Genomic_DNA"/>
</dbReference>
<dbReference type="AlphaFoldDB" id="A0A370TQZ0"/>
<dbReference type="Proteomes" id="UP000254866">
    <property type="component" value="Unassembled WGS sequence"/>
</dbReference>
<accession>A0A370TQZ0</accession>
<dbReference type="Gene3D" id="3.40.50.12230">
    <property type="match status" value="1"/>
</dbReference>
<dbReference type="Pfam" id="PF02911">
    <property type="entry name" value="Formyl_trans_C"/>
    <property type="match status" value="1"/>
</dbReference>
<dbReference type="RefSeq" id="XP_031870595.1">
    <property type="nucleotide sequence ID" value="XM_032013995.1"/>
</dbReference>